<sequence>MTENIYSCSHIPVNNQGIIFTSSISIFISSRISIVDKQPDLSTIVADLNQLQLDYQVLYQKNIELKNTLKKFEALDGVEIPYKEPKVSLLDKFNSTRSLLRSLLTGSAIAWFSLLFEKQFALLEDFEALLKEFEETFGDTDNSRMAANKIKKLT</sequence>
<dbReference type="OrthoDB" id="2432520at2759"/>
<proteinExistence type="predicted"/>
<evidence type="ECO:0008006" key="3">
    <source>
        <dbReference type="Google" id="ProtNLM"/>
    </source>
</evidence>
<reference evidence="1 2" key="1">
    <citation type="journal article" date="2019" name="Environ. Microbiol.">
        <title>At the nexus of three kingdoms: the genome of the mycorrhizal fungus Gigaspora margarita provides insights into plant, endobacterial and fungal interactions.</title>
        <authorList>
            <person name="Venice F."/>
            <person name="Ghignone S."/>
            <person name="Salvioli di Fossalunga A."/>
            <person name="Amselem J."/>
            <person name="Novero M."/>
            <person name="Xianan X."/>
            <person name="Sedzielewska Toro K."/>
            <person name="Morin E."/>
            <person name="Lipzen A."/>
            <person name="Grigoriev I.V."/>
            <person name="Henrissat B."/>
            <person name="Martin F.M."/>
            <person name="Bonfante P."/>
        </authorList>
    </citation>
    <scope>NUCLEOTIDE SEQUENCE [LARGE SCALE GENOMIC DNA]</scope>
    <source>
        <strain evidence="1 2">BEG34</strain>
    </source>
</reference>
<dbReference type="EMBL" id="WTPW01000734">
    <property type="protein sequence ID" value="KAF0484283.1"/>
    <property type="molecule type" value="Genomic_DNA"/>
</dbReference>
<dbReference type="Proteomes" id="UP000439903">
    <property type="component" value="Unassembled WGS sequence"/>
</dbReference>
<name>A0A8H4EHR9_GIGMA</name>
<gene>
    <name evidence="1" type="ORF">F8M41_023036</name>
</gene>
<organism evidence="1 2">
    <name type="scientific">Gigaspora margarita</name>
    <dbReference type="NCBI Taxonomy" id="4874"/>
    <lineage>
        <taxon>Eukaryota</taxon>
        <taxon>Fungi</taxon>
        <taxon>Fungi incertae sedis</taxon>
        <taxon>Mucoromycota</taxon>
        <taxon>Glomeromycotina</taxon>
        <taxon>Glomeromycetes</taxon>
        <taxon>Diversisporales</taxon>
        <taxon>Gigasporaceae</taxon>
        <taxon>Gigaspora</taxon>
    </lineage>
</organism>
<evidence type="ECO:0000313" key="1">
    <source>
        <dbReference type="EMBL" id="KAF0484283.1"/>
    </source>
</evidence>
<accession>A0A8H4EHR9</accession>
<comment type="caution">
    <text evidence="1">The sequence shown here is derived from an EMBL/GenBank/DDBJ whole genome shotgun (WGS) entry which is preliminary data.</text>
</comment>
<protein>
    <recommendedName>
        <fullName evidence="3">Retrotransposon gag domain-containing protein</fullName>
    </recommendedName>
</protein>
<keyword evidence="2" id="KW-1185">Reference proteome</keyword>
<evidence type="ECO:0000313" key="2">
    <source>
        <dbReference type="Proteomes" id="UP000439903"/>
    </source>
</evidence>
<dbReference type="AlphaFoldDB" id="A0A8H4EHR9"/>